<comment type="similarity">
    <text evidence="1">Belongs to the peptidase M20 family.</text>
</comment>
<feature type="binding site" evidence="3">
    <location>
        <position position="206"/>
    </location>
    <ligand>
        <name>Zn(2+)</name>
        <dbReference type="ChEBI" id="CHEBI:29105"/>
        <label>1</label>
    </ligand>
</feature>
<protein>
    <submittedName>
        <fullName evidence="4">Zn-dependent hydrolase</fullName>
    </submittedName>
</protein>
<dbReference type="EMBL" id="QQNH01000019">
    <property type="protein sequence ID" value="RDE08276.1"/>
    <property type="molecule type" value="Genomic_DNA"/>
</dbReference>
<feature type="binding site" evidence="3">
    <location>
        <position position="104"/>
    </location>
    <ligand>
        <name>Zn(2+)</name>
        <dbReference type="ChEBI" id="CHEBI:29105"/>
        <label>1</label>
    </ligand>
</feature>
<feature type="binding site" evidence="3">
    <location>
        <position position="93"/>
    </location>
    <ligand>
        <name>Zn(2+)</name>
        <dbReference type="ChEBI" id="CHEBI:29105"/>
        <label>1</label>
    </ligand>
</feature>
<evidence type="ECO:0000256" key="2">
    <source>
        <dbReference type="ARBA" id="ARBA00022801"/>
    </source>
</evidence>
<accession>A0A369W0S9</accession>
<evidence type="ECO:0000313" key="4">
    <source>
        <dbReference type="EMBL" id="RDE08276.1"/>
    </source>
</evidence>
<gene>
    <name evidence="4" type="ORF">DVH29_12190</name>
</gene>
<sequence>MSIAASIGDSHWALVEDEAELAEAIFARLAEETGDGVGITRECYSDREDAALGIFSEVALAHGCVIDTDPAGNLVVRLPGDDGTRPAHYIGSHADSVPQGGNYDGAAGIVAGLLCLIRIQRAGRDLTTPVRVLMLRGEESAFYGRANIGSRALFGLIDDKDLAARSRGKGRTLAEAMEATGIDTGPIREGAMLFDRDRAVSYLELHIEQGPVMVDRDLPAAVVSGIRGNLRHRRVVCRGEAGHSGTIPRWLRKDAVFAFAELIGRLDEHWRVLLERGLDLVVTTGIVGTDPDEHAISRIPGEVMFSFEVRSQSHDTLEGFYELFRSECRAVGQQRGVVFEFDDRVYTQPARMNANYIELLTASAAQSGLETQTLASGAGHDAAVFANAGIPSGMVFVRNSNGSHNPHEAMEIADLIAGTEILHRAVTSSN</sequence>
<dbReference type="PANTHER" id="PTHR32494:SF5">
    <property type="entry name" value="ALLANTOATE AMIDOHYDROLASE"/>
    <property type="match status" value="1"/>
</dbReference>
<dbReference type="RefSeq" id="WP_114646461.1">
    <property type="nucleotide sequence ID" value="NZ_QQNH01000019.1"/>
</dbReference>
<dbReference type="Gene3D" id="3.40.630.10">
    <property type="entry name" value="Zn peptidases"/>
    <property type="match status" value="1"/>
</dbReference>
<evidence type="ECO:0000256" key="1">
    <source>
        <dbReference type="ARBA" id="ARBA00006153"/>
    </source>
</evidence>
<comment type="caution">
    <text evidence="4">The sequence shown here is derived from an EMBL/GenBank/DDBJ whole genome shotgun (WGS) entry which is preliminary data.</text>
</comment>
<keyword evidence="2 4" id="KW-0378">Hydrolase</keyword>
<feature type="binding site" evidence="3">
    <location>
        <position position="404"/>
    </location>
    <ligand>
        <name>Zn(2+)</name>
        <dbReference type="ChEBI" id="CHEBI:29105"/>
        <label>2</label>
    </ligand>
</feature>
<dbReference type="InterPro" id="IPR010158">
    <property type="entry name" value="Amidase_Cbmase"/>
</dbReference>
<dbReference type="SUPFAM" id="SSF53187">
    <property type="entry name" value="Zn-dependent exopeptidases"/>
    <property type="match status" value="1"/>
</dbReference>
<reference evidence="5" key="1">
    <citation type="submission" date="2018-07" db="EMBL/GenBank/DDBJ databases">
        <authorList>
            <person name="Liu B.-T."/>
            <person name="Du Z."/>
        </authorList>
    </citation>
    <scope>NUCLEOTIDE SEQUENCE [LARGE SCALE GENOMIC DNA]</scope>
    <source>
        <strain evidence="5">XYN52</strain>
    </source>
</reference>
<feature type="binding site" evidence="3">
    <location>
        <position position="104"/>
    </location>
    <ligand>
        <name>Zn(2+)</name>
        <dbReference type="ChEBI" id="CHEBI:29105"/>
        <label>2</label>
    </ligand>
</feature>
<keyword evidence="3" id="KW-0479">Metal-binding</keyword>
<dbReference type="GO" id="GO:0046872">
    <property type="term" value="F:metal ion binding"/>
    <property type="evidence" value="ECO:0007669"/>
    <property type="project" value="UniProtKB-KW"/>
</dbReference>
<dbReference type="NCBIfam" id="TIGR01879">
    <property type="entry name" value="hydantase"/>
    <property type="match status" value="1"/>
</dbReference>
<dbReference type="PIRSF" id="PIRSF001235">
    <property type="entry name" value="Amidase_carbamoylase"/>
    <property type="match status" value="1"/>
</dbReference>
<evidence type="ECO:0000256" key="3">
    <source>
        <dbReference type="PIRSR" id="PIRSR001235-1"/>
    </source>
</evidence>
<comment type="cofactor">
    <cofactor evidence="3">
        <name>Zn(2+)</name>
        <dbReference type="ChEBI" id="CHEBI:29105"/>
    </cofactor>
    <text evidence="3">Binds 2 Zn(2+) ions per subunit.</text>
</comment>
<dbReference type="AlphaFoldDB" id="A0A369W0S9"/>
<dbReference type="InterPro" id="IPR002933">
    <property type="entry name" value="Peptidase_M20"/>
</dbReference>
<evidence type="ECO:0000313" key="5">
    <source>
        <dbReference type="Proteomes" id="UP000253759"/>
    </source>
</evidence>
<dbReference type="PANTHER" id="PTHR32494">
    <property type="entry name" value="ALLANTOATE DEIMINASE-RELATED"/>
    <property type="match status" value="1"/>
</dbReference>
<dbReference type="Proteomes" id="UP000253759">
    <property type="component" value="Unassembled WGS sequence"/>
</dbReference>
<dbReference type="GO" id="GO:0016813">
    <property type="term" value="F:hydrolase activity, acting on carbon-nitrogen (but not peptide) bonds, in linear amidines"/>
    <property type="evidence" value="ECO:0007669"/>
    <property type="project" value="InterPro"/>
</dbReference>
<dbReference type="InterPro" id="IPR036264">
    <property type="entry name" value="Bact_exopeptidase_dim_dom"/>
</dbReference>
<organism evidence="4 5">
    <name type="scientific">Pelagibacterium lacus</name>
    <dbReference type="NCBI Taxonomy" id="2282655"/>
    <lineage>
        <taxon>Bacteria</taxon>
        <taxon>Pseudomonadati</taxon>
        <taxon>Pseudomonadota</taxon>
        <taxon>Alphaproteobacteria</taxon>
        <taxon>Hyphomicrobiales</taxon>
        <taxon>Devosiaceae</taxon>
        <taxon>Pelagibacterium</taxon>
    </lineage>
</organism>
<feature type="binding site" evidence="3">
    <location>
        <position position="139"/>
    </location>
    <ligand>
        <name>Zn(2+)</name>
        <dbReference type="ChEBI" id="CHEBI:29105"/>
        <label>2</label>
    </ligand>
</feature>
<keyword evidence="5" id="KW-1185">Reference proteome</keyword>
<keyword evidence="3" id="KW-0862">Zinc</keyword>
<name>A0A369W0S9_9HYPH</name>
<proteinExistence type="inferred from homology"/>
<dbReference type="OrthoDB" id="9808195at2"/>
<dbReference type="Pfam" id="PF01546">
    <property type="entry name" value="Peptidase_M20"/>
    <property type="match status" value="1"/>
</dbReference>
<dbReference type="SUPFAM" id="SSF55031">
    <property type="entry name" value="Bacterial exopeptidase dimerisation domain"/>
    <property type="match status" value="1"/>
</dbReference>
<dbReference type="Gene3D" id="3.30.70.360">
    <property type="match status" value="1"/>
</dbReference>